<dbReference type="PANTHER" id="PTHR32114">
    <property type="entry name" value="ABC TRANSPORTER ABCH.3"/>
    <property type="match status" value="1"/>
</dbReference>
<feature type="region of interest" description="Disordered" evidence="5">
    <location>
        <begin position="495"/>
        <end position="514"/>
    </location>
</feature>
<proteinExistence type="inferred from homology"/>
<name>A0ABW1NPR8_9ACTN</name>
<dbReference type="Pfam" id="PF13558">
    <property type="entry name" value="SbcC_Walker_B"/>
    <property type="match status" value="1"/>
</dbReference>
<evidence type="ECO:0000256" key="2">
    <source>
        <dbReference type="ARBA" id="ARBA00011322"/>
    </source>
</evidence>
<evidence type="ECO:0000256" key="1">
    <source>
        <dbReference type="ARBA" id="ARBA00006930"/>
    </source>
</evidence>
<evidence type="ECO:0000256" key="4">
    <source>
        <dbReference type="SAM" id="Coils"/>
    </source>
</evidence>
<dbReference type="Gene3D" id="3.40.50.300">
    <property type="entry name" value="P-loop containing nucleotide triphosphate hydrolases"/>
    <property type="match status" value="2"/>
</dbReference>
<gene>
    <name evidence="7" type="ORF">ACFP1K_27035</name>
</gene>
<accession>A0ABW1NPR8</accession>
<feature type="coiled-coil region" evidence="4">
    <location>
        <begin position="604"/>
        <end position="641"/>
    </location>
</feature>
<dbReference type="RefSeq" id="WP_380758338.1">
    <property type="nucleotide sequence ID" value="NZ_JBHSRF010000050.1"/>
</dbReference>
<sequence>MRPLLLHLDNFGSFREPVTVDFTDVDYFALIGPTGAGKSTVIDAICFALYGTVPRWNNENSIAHALAPSAIDGKVALVFETGGRRHTVVRALRRDSRGRVHTREARIDELDPGVPATAGLAAVTSAVLRPVAEGEAVGAEVQRVTGLAYKFFTQCVVLPQGKFAEFLHAKPSDRQDLLVQLLDAEVYDRVRERAVREEAVAKQAAALARDQLARLPDADESAERTAAGRLTTLRTFAERIRTDVESLRAEDDTLRRAREERAAAAGRLAPLDALAMPAAVTALAATLREIGAEVEARGTELHRAEAEEQRAHDELAGLGDKATLAAGLNALDEHDRLTAAHAKAVADADRANGELARLEDEAGRAAAALAAAERDRDRLRDAHAAADIARRLSVGEPCPTCLRAVTELPHHPERVDVRTAERAFDTARRSSDEARTRHGAAVTRAALAARGVEELAARLAGAAPRGDREQIVARLEAIKAAESAAARTRRVRSTARSAYDDARRRADEATGRSERAWRHLDAARDTVVTLGAPPLDREDLRRAWADLLAWRDRAGAEQRAALAAQDGELARMVSHRDAGRVLLLKRLAEHEIVLPGEPAPDAIAEAVVKAVARAEAQVERIKENRRQARELAEQAAAREHESRVAHELAQLLRADAFERWLCAEALELLVAAASDTLRELSDGQYELALGGRNEIEVIDHAEAGMRRNVRTLSGGETFQAALALALALSEQVSGLGAVASRGLDSIFLDEGFGTLDPATLDIVASTLERLATSGDRMVGLVTHVPALADRIPVRYEVTRDPKGSHLRRAAS</sequence>
<evidence type="ECO:0000256" key="3">
    <source>
        <dbReference type="ARBA" id="ARBA00013368"/>
    </source>
</evidence>
<comment type="caution">
    <text evidence="7">The sequence shown here is derived from an EMBL/GenBank/DDBJ whole genome shotgun (WGS) entry which is preliminary data.</text>
</comment>
<evidence type="ECO:0000256" key="5">
    <source>
        <dbReference type="SAM" id="MobiDB-lite"/>
    </source>
</evidence>
<protein>
    <recommendedName>
        <fullName evidence="3">Nuclease SbcCD subunit C</fullName>
    </recommendedName>
</protein>
<dbReference type="SUPFAM" id="SSF52540">
    <property type="entry name" value="P-loop containing nucleoside triphosphate hydrolases"/>
    <property type="match status" value="1"/>
</dbReference>
<evidence type="ECO:0000313" key="7">
    <source>
        <dbReference type="EMBL" id="MFC6084845.1"/>
    </source>
</evidence>
<reference evidence="8" key="1">
    <citation type="journal article" date="2019" name="Int. J. Syst. Evol. Microbiol.">
        <title>The Global Catalogue of Microorganisms (GCM) 10K type strain sequencing project: providing services to taxonomists for standard genome sequencing and annotation.</title>
        <authorList>
            <consortium name="The Broad Institute Genomics Platform"/>
            <consortium name="The Broad Institute Genome Sequencing Center for Infectious Disease"/>
            <person name="Wu L."/>
            <person name="Ma J."/>
        </authorList>
    </citation>
    <scope>NUCLEOTIDE SEQUENCE [LARGE SCALE GENOMIC DNA]</scope>
    <source>
        <strain evidence="8">JCM 30346</strain>
    </source>
</reference>
<evidence type="ECO:0000259" key="6">
    <source>
        <dbReference type="Pfam" id="PF13476"/>
    </source>
</evidence>
<comment type="similarity">
    <text evidence="1">Belongs to the SMC family. SbcC subfamily.</text>
</comment>
<dbReference type="EMBL" id="JBHSRF010000050">
    <property type="protein sequence ID" value="MFC6084845.1"/>
    <property type="molecule type" value="Genomic_DNA"/>
</dbReference>
<evidence type="ECO:0000313" key="8">
    <source>
        <dbReference type="Proteomes" id="UP001596137"/>
    </source>
</evidence>
<dbReference type="Pfam" id="PF13476">
    <property type="entry name" value="AAA_23"/>
    <property type="match status" value="1"/>
</dbReference>
<keyword evidence="4" id="KW-0175">Coiled coil</keyword>
<dbReference type="InterPro" id="IPR027417">
    <property type="entry name" value="P-loop_NTPase"/>
</dbReference>
<feature type="domain" description="Rad50/SbcC-type AAA" evidence="6">
    <location>
        <begin position="6"/>
        <end position="189"/>
    </location>
</feature>
<dbReference type="InterPro" id="IPR038729">
    <property type="entry name" value="Rad50/SbcC_AAA"/>
</dbReference>
<dbReference type="Proteomes" id="UP001596137">
    <property type="component" value="Unassembled WGS sequence"/>
</dbReference>
<feature type="coiled-coil region" evidence="4">
    <location>
        <begin position="301"/>
        <end position="382"/>
    </location>
</feature>
<organism evidence="7 8">
    <name type="scientific">Sphaerisporangium aureirubrum</name>
    <dbReference type="NCBI Taxonomy" id="1544736"/>
    <lineage>
        <taxon>Bacteria</taxon>
        <taxon>Bacillati</taxon>
        <taxon>Actinomycetota</taxon>
        <taxon>Actinomycetes</taxon>
        <taxon>Streptosporangiales</taxon>
        <taxon>Streptosporangiaceae</taxon>
        <taxon>Sphaerisporangium</taxon>
    </lineage>
</organism>
<comment type="subunit">
    <text evidence="2">Heterodimer of SbcC and SbcD.</text>
</comment>
<keyword evidence="8" id="KW-1185">Reference proteome</keyword>
<dbReference type="PANTHER" id="PTHR32114:SF2">
    <property type="entry name" value="ABC TRANSPORTER ABCH.3"/>
    <property type="match status" value="1"/>
</dbReference>
<feature type="compositionally biased region" description="Basic and acidic residues" evidence="5">
    <location>
        <begin position="498"/>
        <end position="514"/>
    </location>
</feature>